<dbReference type="InterPro" id="IPR011010">
    <property type="entry name" value="DNA_brk_join_enz"/>
</dbReference>
<dbReference type="GO" id="GO:0003677">
    <property type="term" value="F:DNA binding"/>
    <property type="evidence" value="ECO:0007669"/>
    <property type="project" value="UniProtKB-KW"/>
</dbReference>
<protein>
    <submittedName>
        <fullName evidence="4">Phage integrase family protein</fullName>
    </submittedName>
</protein>
<dbReference type="InterPro" id="IPR010998">
    <property type="entry name" value="Integrase_recombinase_N"/>
</dbReference>
<dbReference type="Gene3D" id="1.10.443.10">
    <property type="entry name" value="Intergrase catalytic core"/>
    <property type="match status" value="1"/>
</dbReference>
<organism evidence="4">
    <name type="scientific">Clostridium symbiosum</name>
    <name type="common">Bacteroides symbiosus</name>
    <dbReference type="NCBI Taxonomy" id="1512"/>
    <lineage>
        <taxon>Bacteria</taxon>
        <taxon>Bacillati</taxon>
        <taxon>Bacillota</taxon>
        <taxon>Clostridia</taxon>
        <taxon>Lachnospirales</taxon>
        <taxon>Lachnospiraceae</taxon>
        <taxon>Otoolea</taxon>
    </lineage>
</organism>
<dbReference type="SUPFAM" id="SSF56349">
    <property type="entry name" value="DNA breaking-rejoining enzymes"/>
    <property type="match status" value="1"/>
</dbReference>
<gene>
    <name evidence="4" type="ORF">CSLFYP84_02201</name>
</gene>
<evidence type="ECO:0000313" key="4">
    <source>
        <dbReference type="EMBL" id="VYU42591.1"/>
    </source>
</evidence>
<proteinExistence type="predicted"/>
<evidence type="ECO:0000256" key="1">
    <source>
        <dbReference type="ARBA" id="ARBA00023125"/>
    </source>
</evidence>
<feature type="domain" description="Tyr recombinase" evidence="3">
    <location>
        <begin position="151"/>
        <end position="330"/>
    </location>
</feature>
<name>A0A6N3EUL9_CLOSY</name>
<keyword evidence="2" id="KW-0233">DNA recombination</keyword>
<dbReference type="InterPro" id="IPR013762">
    <property type="entry name" value="Integrase-like_cat_sf"/>
</dbReference>
<reference evidence="4" key="1">
    <citation type="submission" date="2019-11" db="EMBL/GenBank/DDBJ databases">
        <authorList>
            <person name="Feng L."/>
        </authorList>
    </citation>
    <scope>NUCLEOTIDE SEQUENCE</scope>
    <source>
        <strain evidence="4">CsymbiosumLFYP84</strain>
    </source>
</reference>
<accession>A0A6N3EUL9</accession>
<dbReference type="Gene3D" id="1.10.150.130">
    <property type="match status" value="1"/>
</dbReference>
<dbReference type="EMBL" id="CACRUA010000026">
    <property type="protein sequence ID" value="VYU42591.1"/>
    <property type="molecule type" value="Genomic_DNA"/>
</dbReference>
<evidence type="ECO:0000256" key="2">
    <source>
        <dbReference type="ARBA" id="ARBA00023172"/>
    </source>
</evidence>
<dbReference type="RefSeq" id="WP_156684673.1">
    <property type="nucleotide sequence ID" value="NZ_CACRUA010000026.1"/>
</dbReference>
<evidence type="ECO:0000259" key="3">
    <source>
        <dbReference type="PROSITE" id="PS51898"/>
    </source>
</evidence>
<dbReference type="AlphaFoldDB" id="A0A6N3EUL9"/>
<sequence length="343" mass="38797">MATAKKLPSGSWRVQIFDHKDVDGKRHYKSFTASTKKEAQFMAAAWAAGNANERPENITLYMAVSKYIDAKRGVLSPSTVAFYEQTQRCYLRKVGETSLKDLTNTILQIWISEIAKDHSPKTVRNAHGLVSAALEMFAPDFRIKTTLPARKKPELYTPSDQDVQKLLTHVAGRELEIAILLAAFGPMRRGEICALTSDDIHGNIVSVNKSMVMGPDRIWSVKQPKTYSSYREIEYPAFVIKKMAGIEGRIIKATPEQITSRFRRAVKFSGVTPFRFHDLRHYAASIMHAIGVPDQYILQRGGWASDNIMKSVYRNIIDMEAAKQNRKILKHFDKVSHEISHEG</sequence>
<dbReference type="GO" id="GO:0006310">
    <property type="term" value="P:DNA recombination"/>
    <property type="evidence" value="ECO:0007669"/>
    <property type="project" value="UniProtKB-KW"/>
</dbReference>
<dbReference type="PROSITE" id="PS51898">
    <property type="entry name" value="TYR_RECOMBINASE"/>
    <property type="match status" value="1"/>
</dbReference>
<dbReference type="InterPro" id="IPR002104">
    <property type="entry name" value="Integrase_catalytic"/>
</dbReference>
<keyword evidence="1" id="KW-0238">DNA-binding</keyword>
<dbReference type="GO" id="GO:0015074">
    <property type="term" value="P:DNA integration"/>
    <property type="evidence" value="ECO:0007669"/>
    <property type="project" value="InterPro"/>
</dbReference>
<dbReference type="CDD" id="cd01189">
    <property type="entry name" value="INT_ICEBs1_C_like"/>
    <property type="match status" value="1"/>
</dbReference>
<dbReference type="Pfam" id="PF00589">
    <property type="entry name" value="Phage_integrase"/>
    <property type="match status" value="1"/>
</dbReference>